<reference evidence="4 5" key="1">
    <citation type="submission" date="2018-08" db="EMBL/GenBank/DDBJ databases">
        <authorList>
            <person name="Laetsch R D."/>
            <person name="Stevens L."/>
            <person name="Kumar S."/>
            <person name="Blaxter L. M."/>
        </authorList>
    </citation>
    <scope>NUCLEOTIDE SEQUENCE [LARGE SCALE GENOMIC DNA]</scope>
</reference>
<dbReference type="SUPFAM" id="SSF54928">
    <property type="entry name" value="RNA-binding domain, RBD"/>
    <property type="match status" value="1"/>
</dbReference>
<protein>
    <recommendedName>
        <fullName evidence="3">RRM domain-containing protein</fullName>
    </recommendedName>
</protein>
<dbReference type="STRING" id="42156.A0A3P6TAR1"/>
<dbReference type="Gene3D" id="3.30.70.330">
    <property type="match status" value="1"/>
</dbReference>
<dbReference type="OMA" id="GFEEMYG"/>
<dbReference type="InterPro" id="IPR035979">
    <property type="entry name" value="RBD_domain_sf"/>
</dbReference>
<dbReference type="EMBL" id="UYRX01000319">
    <property type="protein sequence ID" value="VDK80013.1"/>
    <property type="molecule type" value="Genomic_DNA"/>
</dbReference>
<name>A0A3P6TAR1_LITSI</name>
<dbReference type="InterPro" id="IPR012677">
    <property type="entry name" value="Nucleotide-bd_a/b_plait_sf"/>
</dbReference>
<feature type="region of interest" description="Disordered" evidence="2">
    <location>
        <begin position="277"/>
        <end position="316"/>
    </location>
</feature>
<dbReference type="OrthoDB" id="1049195at2759"/>
<evidence type="ECO:0000256" key="2">
    <source>
        <dbReference type="SAM" id="MobiDB-lite"/>
    </source>
</evidence>
<gene>
    <name evidence="4" type="ORF">NLS_LOCUS4748</name>
</gene>
<dbReference type="AlphaFoldDB" id="A0A3P6TAR1"/>
<dbReference type="Pfam" id="PF00076">
    <property type="entry name" value="RRM_1"/>
    <property type="match status" value="1"/>
</dbReference>
<feature type="compositionally biased region" description="Basic and acidic residues" evidence="2">
    <location>
        <begin position="298"/>
        <end position="316"/>
    </location>
</feature>
<keyword evidence="5" id="KW-1185">Reference proteome</keyword>
<dbReference type="SMART" id="SM00360">
    <property type="entry name" value="RRM"/>
    <property type="match status" value="1"/>
</dbReference>
<dbReference type="PANTHER" id="PTHR19965:SF82">
    <property type="entry name" value="THO COMPLEX SUBUNIT 4"/>
    <property type="match status" value="1"/>
</dbReference>
<evidence type="ECO:0000313" key="4">
    <source>
        <dbReference type="EMBL" id="VDK80013.1"/>
    </source>
</evidence>
<proteinExistence type="predicted"/>
<feature type="region of interest" description="Disordered" evidence="2">
    <location>
        <begin position="18"/>
        <end position="45"/>
    </location>
</feature>
<dbReference type="GO" id="GO:0005634">
    <property type="term" value="C:nucleus"/>
    <property type="evidence" value="ECO:0007669"/>
    <property type="project" value="TreeGrafter"/>
</dbReference>
<feature type="region of interest" description="Disordered" evidence="2">
    <location>
        <begin position="83"/>
        <end position="124"/>
    </location>
</feature>
<dbReference type="GO" id="GO:0006406">
    <property type="term" value="P:mRNA export from nucleus"/>
    <property type="evidence" value="ECO:0007669"/>
    <property type="project" value="TreeGrafter"/>
</dbReference>
<dbReference type="InterPro" id="IPR051229">
    <property type="entry name" value="ALYREF_mRNA_export"/>
</dbReference>
<dbReference type="Proteomes" id="UP000277928">
    <property type="component" value="Unassembled WGS sequence"/>
</dbReference>
<dbReference type="InterPro" id="IPR000504">
    <property type="entry name" value="RRM_dom"/>
</dbReference>
<feature type="compositionally biased region" description="Basic residues" evidence="2">
    <location>
        <begin position="277"/>
        <end position="286"/>
    </location>
</feature>
<evidence type="ECO:0000313" key="5">
    <source>
        <dbReference type="Proteomes" id="UP000277928"/>
    </source>
</evidence>
<evidence type="ECO:0000256" key="1">
    <source>
        <dbReference type="ARBA" id="ARBA00022884"/>
    </source>
</evidence>
<evidence type="ECO:0000259" key="3">
    <source>
        <dbReference type="SMART" id="SM00360"/>
    </source>
</evidence>
<sequence>MSSKNFLTLISAALLPEPLQPQKRSRAKPGSTDPPTHFRQTSQGRGPVGGWSLLIGFRYQIYDMSLINLSLDEIIARRREAEKKSNGFINRSRSNRQKRDFTPEYSTTNSAFTRPENVPSGRWDHSGYEEMYGNGIGDTVPPRVSPEHGVQFNRIDLARKVRLHITNLARTVNSADLNELFEEYSIVSANVNYNETGESVGTADVVTDAVTAREIVANLDGVALDGDVMSFHIIDEQTMPSRRNVHIKDRLSFRERPWSIIKKRQLPPKHKFAKTYNRRRTYPKRRQMTDEDLDRELDEYMKKRNSQKETEQKMEI</sequence>
<dbReference type="PANTHER" id="PTHR19965">
    <property type="entry name" value="RNA AND EXPORT FACTOR BINDING PROTEIN"/>
    <property type="match status" value="1"/>
</dbReference>
<keyword evidence="1" id="KW-0694">RNA-binding</keyword>
<dbReference type="GO" id="GO:0003729">
    <property type="term" value="F:mRNA binding"/>
    <property type="evidence" value="ECO:0007669"/>
    <property type="project" value="TreeGrafter"/>
</dbReference>
<organism evidence="4 5">
    <name type="scientific">Litomosoides sigmodontis</name>
    <name type="common">Filarial nematode worm</name>
    <dbReference type="NCBI Taxonomy" id="42156"/>
    <lineage>
        <taxon>Eukaryota</taxon>
        <taxon>Metazoa</taxon>
        <taxon>Ecdysozoa</taxon>
        <taxon>Nematoda</taxon>
        <taxon>Chromadorea</taxon>
        <taxon>Rhabditida</taxon>
        <taxon>Spirurina</taxon>
        <taxon>Spiruromorpha</taxon>
        <taxon>Filarioidea</taxon>
        <taxon>Onchocercidae</taxon>
        <taxon>Litomosoides</taxon>
    </lineage>
</organism>
<accession>A0A3P6TAR1</accession>
<feature type="domain" description="RRM" evidence="3">
    <location>
        <begin position="162"/>
        <end position="232"/>
    </location>
</feature>